<dbReference type="Pfam" id="PF02609">
    <property type="entry name" value="Exonuc_VII_S"/>
    <property type="match status" value="1"/>
</dbReference>
<dbReference type="InterPro" id="IPR003761">
    <property type="entry name" value="Exonuc_VII_S"/>
</dbReference>
<reference evidence="8 9" key="1">
    <citation type="submission" date="2019-02" db="EMBL/GenBank/DDBJ databases">
        <title>Deep-cultivation of Planctomycetes and their phenomic and genomic characterization uncovers novel biology.</title>
        <authorList>
            <person name="Wiegand S."/>
            <person name="Jogler M."/>
            <person name="Boedeker C."/>
            <person name="Pinto D."/>
            <person name="Vollmers J."/>
            <person name="Rivas-Marin E."/>
            <person name="Kohn T."/>
            <person name="Peeters S.H."/>
            <person name="Heuer A."/>
            <person name="Rast P."/>
            <person name="Oberbeckmann S."/>
            <person name="Bunk B."/>
            <person name="Jeske O."/>
            <person name="Meyerdierks A."/>
            <person name="Storesund J.E."/>
            <person name="Kallscheuer N."/>
            <person name="Luecker S."/>
            <person name="Lage O.M."/>
            <person name="Pohl T."/>
            <person name="Merkel B.J."/>
            <person name="Hornburger P."/>
            <person name="Mueller R.-W."/>
            <person name="Bruemmer F."/>
            <person name="Labrenz M."/>
            <person name="Spormann A.M."/>
            <person name="Op den Camp H."/>
            <person name="Overmann J."/>
            <person name="Amann R."/>
            <person name="Jetten M.S.M."/>
            <person name="Mascher T."/>
            <person name="Medema M.H."/>
            <person name="Devos D.P."/>
            <person name="Kaster A.-K."/>
            <person name="Ovreas L."/>
            <person name="Rohde M."/>
            <person name="Galperin M.Y."/>
            <person name="Jogler C."/>
        </authorList>
    </citation>
    <scope>NUCLEOTIDE SEQUENCE [LARGE SCALE GENOMIC DNA]</scope>
    <source>
        <strain evidence="8 9">Pan189</strain>
    </source>
</reference>
<comment type="catalytic activity">
    <reaction evidence="6">
        <text>Exonucleolytic cleavage in either 5'- to 3'- or 3'- to 5'-direction to yield nucleoside 5'-phosphates.</text>
        <dbReference type="EC" id="3.1.11.6"/>
    </reaction>
</comment>
<evidence type="ECO:0000313" key="9">
    <source>
        <dbReference type="Proteomes" id="UP000317318"/>
    </source>
</evidence>
<dbReference type="NCBIfam" id="TIGR01280">
    <property type="entry name" value="xseB"/>
    <property type="match status" value="1"/>
</dbReference>
<evidence type="ECO:0000256" key="1">
    <source>
        <dbReference type="ARBA" id="ARBA00009998"/>
    </source>
</evidence>
<gene>
    <name evidence="6 8" type="primary">xseB</name>
    <name evidence="8" type="ORF">Pan189_29670</name>
</gene>
<dbReference type="GO" id="GO:0008855">
    <property type="term" value="F:exodeoxyribonuclease VII activity"/>
    <property type="evidence" value="ECO:0007669"/>
    <property type="project" value="UniProtKB-UniRule"/>
</dbReference>
<evidence type="ECO:0000256" key="2">
    <source>
        <dbReference type="ARBA" id="ARBA00022490"/>
    </source>
</evidence>
<organism evidence="8 9">
    <name type="scientific">Stratiformator vulcanicus</name>
    <dbReference type="NCBI Taxonomy" id="2527980"/>
    <lineage>
        <taxon>Bacteria</taxon>
        <taxon>Pseudomonadati</taxon>
        <taxon>Planctomycetota</taxon>
        <taxon>Planctomycetia</taxon>
        <taxon>Planctomycetales</taxon>
        <taxon>Planctomycetaceae</taxon>
        <taxon>Stratiformator</taxon>
    </lineage>
</organism>
<evidence type="ECO:0000256" key="4">
    <source>
        <dbReference type="ARBA" id="ARBA00022801"/>
    </source>
</evidence>
<evidence type="ECO:0000256" key="7">
    <source>
        <dbReference type="SAM" id="MobiDB-lite"/>
    </source>
</evidence>
<comment type="function">
    <text evidence="6">Bidirectionally degrades single-stranded DNA into large acid-insoluble oligonucleotides, which are then degraded further into small acid-soluble oligonucleotides.</text>
</comment>
<keyword evidence="5 6" id="KW-0269">Exonuclease</keyword>
<dbReference type="InterPro" id="IPR037004">
    <property type="entry name" value="Exonuc_VII_ssu_sf"/>
</dbReference>
<dbReference type="NCBIfam" id="NF002140">
    <property type="entry name" value="PRK00977.1-4"/>
    <property type="match status" value="1"/>
</dbReference>
<comment type="subunit">
    <text evidence="6">Heterooligomer composed of large and small subunits.</text>
</comment>
<evidence type="ECO:0000256" key="3">
    <source>
        <dbReference type="ARBA" id="ARBA00022722"/>
    </source>
</evidence>
<feature type="compositionally biased region" description="Basic residues" evidence="7">
    <location>
        <begin position="93"/>
        <end position="106"/>
    </location>
</feature>
<evidence type="ECO:0000313" key="8">
    <source>
        <dbReference type="EMBL" id="QDT38572.1"/>
    </source>
</evidence>
<keyword evidence="2 6" id="KW-0963">Cytoplasm</keyword>
<dbReference type="OrthoDB" id="284990at2"/>
<dbReference type="EMBL" id="CP036268">
    <property type="protein sequence ID" value="QDT38572.1"/>
    <property type="molecule type" value="Genomic_DNA"/>
</dbReference>
<feature type="region of interest" description="Disordered" evidence="7">
    <location>
        <begin position="1"/>
        <end position="20"/>
    </location>
</feature>
<accession>A0A517R3V6</accession>
<dbReference type="PANTHER" id="PTHR34137">
    <property type="entry name" value="EXODEOXYRIBONUCLEASE 7 SMALL SUBUNIT"/>
    <property type="match status" value="1"/>
</dbReference>
<dbReference type="Proteomes" id="UP000317318">
    <property type="component" value="Chromosome"/>
</dbReference>
<dbReference type="KEGG" id="svp:Pan189_29670"/>
<name>A0A517R3V6_9PLAN</name>
<evidence type="ECO:0000256" key="6">
    <source>
        <dbReference type="HAMAP-Rule" id="MF_00337"/>
    </source>
</evidence>
<sequence>MPKKSESSDEQPSFESSVDELEQIVRDLEEGHLGLQESLGRFETGVKLLKTCYRTLEDAEKRIEVLAGWSEDGSPDLEDFDASATADESDKKAGRRKSAGRKKASKKKAEPEESSNEDNQLFS</sequence>
<dbReference type="Gene3D" id="1.10.287.1040">
    <property type="entry name" value="Exonuclease VII, small subunit"/>
    <property type="match status" value="1"/>
</dbReference>
<dbReference type="EC" id="3.1.11.6" evidence="6"/>
<proteinExistence type="inferred from homology"/>
<comment type="subcellular location">
    <subcellularLocation>
        <location evidence="6">Cytoplasm</location>
    </subcellularLocation>
</comment>
<evidence type="ECO:0000256" key="5">
    <source>
        <dbReference type="ARBA" id="ARBA00022839"/>
    </source>
</evidence>
<feature type="region of interest" description="Disordered" evidence="7">
    <location>
        <begin position="66"/>
        <end position="123"/>
    </location>
</feature>
<dbReference type="SUPFAM" id="SSF116842">
    <property type="entry name" value="XseB-like"/>
    <property type="match status" value="1"/>
</dbReference>
<dbReference type="GO" id="GO:0006308">
    <property type="term" value="P:DNA catabolic process"/>
    <property type="evidence" value="ECO:0007669"/>
    <property type="project" value="UniProtKB-UniRule"/>
</dbReference>
<dbReference type="RefSeq" id="WP_145364668.1">
    <property type="nucleotide sequence ID" value="NZ_CP036268.1"/>
</dbReference>
<comment type="similarity">
    <text evidence="1 6">Belongs to the XseB family.</text>
</comment>
<dbReference type="GO" id="GO:0009318">
    <property type="term" value="C:exodeoxyribonuclease VII complex"/>
    <property type="evidence" value="ECO:0007669"/>
    <property type="project" value="UniProtKB-UniRule"/>
</dbReference>
<dbReference type="GO" id="GO:0005829">
    <property type="term" value="C:cytosol"/>
    <property type="evidence" value="ECO:0007669"/>
    <property type="project" value="TreeGrafter"/>
</dbReference>
<keyword evidence="9" id="KW-1185">Reference proteome</keyword>
<dbReference type="PANTHER" id="PTHR34137:SF1">
    <property type="entry name" value="EXODEOXYRIBONUCLEASE 7 SMALL SUBUNIT"/>
    <property type="match status" value="1"/>
</dbReference>
<dbReference type="AlphaFoldDB" id="A0A517R3V6"/>
<dbReference type="HAMAP" id="MF_00337">
    <property type="entry name" value="Exonuc_7_S"/>
    <property type="match status" value="1"/>
</dbReference>
<protein>
    <recommendedName>
        <fullName evidence="6">Exodeoxyribonuclease 7 small subunit</fullName>
        <ecNumber evidence="6">3.1.11.6</ecNumber>
    </recommendedName>
    <alternativeName>
        <fullName evidence="6">Exodeoxyribonuclease VII small subunit</fullName>
        <shortName evidence="6">Exonuclease VII small subunit</shortName>
    </alternativeName>
</protein>
<keyword evidence="3 6" id="KW-0540">Nuclease</keyword>
<keyword evidence="4 6" id="KW-0378">Hydrolase</keyword>